<dbReference type="Pfam" id="PF00445">
    <property type="entry name" value="Ribonuclease_T2"/>
    <property type="match status" value="1"/>
</dbReference>
<comment type="caution">
    <text evidence="3">The sequence shown here is derived from an EMBL/GenBank/DDBJ whole genome shotgun (WGS) entry which is preliminary data.</text>
</comment>
<dbReference type="PANTHER" id="PTHR11240:SF22">
    <property type="entry name" value="RIBONUCLEASE T2"/>
    <property type="match status" value="1"/>
</dbReference>
<comment type="similarity">
    <text evidence="1 2">Belongs to the RNase T2 family.</text>
</comment>
<dbReference type="PANTHER" id="PTHR11240">
    <property type="entry name" value="RIBONUCLEASE T2"/>
    <property type="match status" value="1"/>
</dbReference>
<keyword evidence="4" id="KW-1185">Reference proteome</keyword>
<evidence type="ECO:0000256" key="2">
    <source>
        <dbReference type="RuleBase" id="RU004328"/>
    </source>
</evidence>
<evidence type="ECO:0000256" key="1">
    <source>
        <dbReference type="ARBA" id="ARBA00007469"/>
    </source>
</evidence>
<dbReference type="EC" id="4.6.1.19" evidence="3"/>
<dbReference type="SUPFAM" id="SSF55895">
    <property type="entry name" value="Ribonuclease Rh-like"/>
    <property type="match status" value="1"/>
</dbReference>
<organism evidence="3 4">
    <name type="scientific">Blattamonas nauphoetae</name>
    <dbReference type="NCBI Taxonomy" id="2049346"/>
    <lineage>
        <taxon>Eukaryota</taxon>
        <taxon>Metamonada</taxon>
        <taxon>Preaxostyla</taxon>
        <taxon>Oxymonadida</taxon>
        <taxon>Blattamonas</taxon>
    </lineage>
</organism>
<dbReference type="EMBL" id="JARBJD010000071">
    <property type="protein sequence ID" value="KAK2955084.1"/>
    <property type="molecule type" value="Genomic_DNA"/>
</dbReference>
<dbReference type="InterPro" id="IPR036430">
    <property type="entry name" value="RNase_T2-like_sf"/>
</dbReference>
<protein>
    <submittedName>
        <fullName evidence="3">Ribonuclease T2</fullName>
        <ecNumber evidence="3">4.6.1.19</ecNumber>
    </submittedName>
</protein>
<dbReference type="Gene3D" id="3.90.730.10">
    <property type="entry name" value="Ribonuclease T2-like"/>
    <property type="match status" value="1"/>
</dbReference>
<dbReference type="InterPro" id="IPR033130">
    <property type="entry name" value="RNase_T2_His_AS_2"/>
</dbReference>
<evidence type="ECO:0000313" key="4">
    <source>
        <dbReference type="Proteomes" id="UP001281761"/>
    </source>
</evidence>
<reference evidence="3 4" key="1">
    <citation type="journal article" date="2022" name="bioRxiv">
        <title>Genomics of Preaxostyla Flagellates Illuminates Evolutionary Transitions and the Path Towards Mitochondrial Loss.</title>
        <authorList>
            <person name="Novak L.V.F."/>
            <person name="Treitli S.C."/>
            <person name="Pyrih J."/>
            <person name="Halakuc P."/>
            <person name="Pipaliya S.V."/>
            <person name="Vacek V."/>
            <person name="Brzon O."/>
            <person name="Soukal P."/>
            <person name="Eme L."/>
            <person name="Dacks J.B."/>
            <person name="Karnkowska A."/>
            <person name="Elias M."/>
            <person name="Hampl V."/>
        </authorList>
    </citation>
    <scope>NUCLEOTIDE SEQUENCE [LARGE SCALE GENOMIC DNA]</scope>
    <source>
        <strain evidence="3">NAU3</strain>
        <tissue evidence="3">Gut</tissue>
    </source>
</reference>
<gene>
    <name evidence="3" type="ORF">BLNAU_10015</name>
</gene>
<dbReference type="Proteomes" id="UP001281761">
    <property type="component" value="Unassembled WGS sequence"/>
</dbReference>
<dbReference type="GO" id="GO:0033897">
    <property type="term" value="F:ribonuclease T2 activity"/>
    <property type="evidence" value="ECO:0007669"/>
    <property type="project" value="UniProtKB-EC"/>
</dbReference>
<dbReference type="PROSITE" id="PS00531">
    <property type="entry name" value="RNASE_T2_2"/>
    <property type="match status" value="1"/>
</dbReference>
<evidence type="ECO:0000313" key="3">
    <source>
        <dbReference type="EMBL" id="KAK2955084.1"/>
    </source>
</evidence>
<name>A0ABQ9XUD1_9EUKA</name>
<keyword evidence="3" id="KW-0456">Lyase</keyword>
<proteinExistence type="inferred from homology"/>
<accession>A0ABQ9XUD1</accession>
<sequence>MLLASVITIVSASSFSPPESSYPNDAPGNYNNLLLCTMYTATACLHDKPGSGVGPNCNSSYPYNAKEIAGLANLKQNWISTRGSDDTFYKHEWEKHGTCSTDLLKTQKSYFEKTIQLHTQLNLAGILKGRGIVPGTKVYQKTAVAAALKAGLGVEVLLECQSIGGKSYLSGVNVLYAHKSTFPKINPSADYVRAYAGKCPASFMLPTIPSSCYR</sequence>
<dbReference type="InterPro" id="IPR001568">
    <property type="entry name" value="RNase_T2-like"/>
</dbReference>